<proteinExistence type="predicted"/>
<accession>A0AAE8F7Y5</accession>
<gene>
    <name evidence="1" type="ORF">C9386_07290</name>
</gene>
<evidence type="ECO:0000313" key="1">
    <source>
        <dbReference type="EMBL" id="RNL03759.1"/>
    </source>
</evidence>
<name>A0AAE8F7Y5_XANVA</name>
<dbReference type="KEGG" id="xva:C7V42_15960"/>
<organism evidence="1 2">
    <name type="scientific">Xanthomonas vasicola pv. vasculorum</name>
    <dbReference type="NCBI Taxonomy" id="325776"/>
    <lineage>
        <taxon>Bacteria</taxon>
        <taxon>Pseudomonadati</taxon>
        <taxon>Pseudomonadota</taxon>
        <taxon>Gammaproteobacteria</taxon>
        <taxon>Lysobacterales</taxon>
        <taxon>Lysobacteraceae</taxon>
        <taxon>Xanthomonas</taxon>
    </lineage>
</organism>
<reference evidence="1 2" key="1">
    <citation type="submission" date="2018-03" db="EMBL/GenBank/DDBJ databases">
        <authorList>
            <person name="Wu G."/>
        </authorList>
    </citation>
    <scope>NUCLEOTIDE SEQUENCE [LARGE SCALE GENOMIC DNA]</scope>
    <source>
        <strain evidence="1 2">SAM-118</strain>
    </source>
</reference>
<dbReference type="Proteomes" id="UP000284283">
    <property type="component" value="Unassembled WGS sequence"/>
</dbReference>
<evidence type="ECO:0000313" key="2">
    <source>
        <dbReference type="Proteomes" id="UP000284283"/>
    </source>
</evidence>
<protein>
    <submittedName>
        <fullName evidence="1">Uncharacterized protein</fullName>
    </submittedName>
</protein>
<dbReference type="EMBL" id="PYTT01000074">
    <property type="protein sequence ID" value="RNL03759.1"/>
    <property type="molecule type" value="Genomic_DNA"/>
</dbReference>
<comment type="caution">
    <text evidence="1">The sequence shown here is derived from an EMBL/GenBank/DDBJ whole genome shotgun (WGS) entry which is preliminary data.</text>
</comment>
<dbReference type="AlphaFoldDB" id="A0AAE8F7Y5"/>
<sequence>MLPCAEAIVEVGWVAIAAETRGCRLSTTHALIEPVSHQTTQARWTHLSALRNEVRTENVRQHIFALEYAIKIDPTRLIH</sequence>